<dbReference type="AlphaFoldDB" id="A0A7J6LXG8"/>
<feature type="compositionally biased region" description="Low complexity" evidence="5">
    <location>
        <begin position="226"/>
        <end position="244"/>
    </location>
</feature>
<dbReference type="Gene3D" id="1.10.238.10">
    <property type="entry name" value="EF-hand"/>
    <property type="match status" value="1"/>
</dbReference>
<evidence type="ECO:0000256" key="4">
    <source>
        <dbReference type="ARBA" id="ARBA00022990"/>
    </source>
</evidence>
<feature type="region of interest" description="Disordered" evidence="5">
    <location>
        <begin position="848"/>
        <end position="915"/>
    </location>
</feature>
<dbReference type="GO" id="GO:0005509">
    <property type="term" value="F:calcium ion binding"/>
    <property type="evidence" value="ECO:0007669"/>
    <property type="project" value="InterPro"/>
</dbReference>
<dbReference type="PROSITE" id="PS50222">
    <property type="entry name" value="EF_HAND_2"/>
    <property type="match status" value="2"/>
</dbReference>
<keyword evidence="6" id="KW-0732">Signal</keyword>
<feature type="compositionally biased region" description="Low complexity" evidence="5">
    <location>
        <begin position="857"/>
        <end position="866"/>
    </location>
</feature>
<gene>
    <name evidence="8" type="ORF">FOL46_004478</name>
</gene>
<evidence type="ECO:0000259" key="7">
    <source>
        <dbReference type="PROSITE" id="PS50222"/>
    </source>
</evidence>
<keyword evidence="3" id="KW-0677">Repeat</keyword>
<dbReference type="EMBL" id="JABANN010000273">
    <property type="protein sequence ID" value="KAF4663967.1"/>
    <property type="molecule type" value="Genomic_DNA"/>
</dbReference>
<dbReference type="SMART" id="SM00054">
    <property type="entry name" value="EFh"/>
    <property type="match status" value="2"/>
</dbReference>
<keyword evidence="2" id="KW-0479">Metal-binding</keyword>
<name>A0A7J6LXG8_PEROL</name>
<proteinExistence type="predicted"/>
<dbReference type="InterPro" id="IPR050230">
    <property type="entry name" value="CALM/Myosin/TropC-like"/>
</dbReference>
<dbReference type="PANTHER" id="PTHR23048">
    <property type="entry name" value="MYOSIN LIGHT CHAIN 1, 3"/>
    <property type="match status" value="1"/>
</dbReference>
<evidence type="ECO:0000256" key="3">
    <source>
        <dbReference type="ARBA" id="ARBA00022737"/>
    </source>
</evidence>
<protein>
    <recommendedName>
        <fullName evidence="1">Calmodulin</fullName>
    </recommendedName>
</protein>
<feature type="domain" description="EF-hand" evidence="7">
    <location>
        <begin position="698"/>
        <end position="733"/>
    </location>
</feature>
<dbReference type="InterPro" id="IPR002048">
    <property type="entry name" value="EF_hand_dom"/>
</dbReference>
<feature type="compositionally biased region" description="Polar residues" evidence="5">
    <location>
        <begin position="250"/>
        <end position="260"/>
    </location>
</feature>
<feature type="chain" id="PRO_5029616540" description="Calmodulin" evidence="6">
    <location>
        <begin position="22"/>
        <end position="915"/>
    </location>
</feature>
<dbReference type="PANTHER" id="PTHR23048:SF0">
    <property type="entry name" value="CALMODULIN LIKE 3"/>
    <property type="match status" value="1"/>
</dbReference>
<feature type="compositionally biased region" description="Acidic residues" evidence="5">
    <location>
        <begin position="867"/>
        <end position="881"/>
    </location>
</feature>
<dbReference type="Proteomes" id="UP000572268">
    <property type="component" value="Unassembled WGS sequence"/>
</dbReference>
<feature type="region of interest" description="Disordered" evidence="5">
    <location>
        <begin position="226"/>
        <end position="260"/>
    </location>
</feature>
<evidence type="ECO:0000313" key="9">
    <source>
        <dbReference type="Proteomes" id="UP000572268"/>
    </source>
</evidence>
<sequence length="915" mass="101515">MSINFITLVAVAAVATIVCVGEDDGLRPIDYVPVHTFCDGRGRFNVEWVASIPPHVQIEEFTYKACRCDDGWASVAVRNASYGTIQFCALWTRGHSYNRSLEDSYYVVDVHDLAAAKKSSVVNISSGNLLFIRKRPYVYFHPPHGPALVFHVSRPSWCKYIWYAIFQMCFCKKDVFNVTGPTGEREGPCTATLKIFPRVLEANERGPEDITNSPPPTIPVQLSTTVSTARSATSTTNSMPNSSTLDRTEASATTGSSTISFQPVIVEDEDERNRVAPSLGTTSCGEHGRWSAEFGVCICQAGWENDQAGAFCSVRKVFVEANDSPSDASEGSTAAIAVLVVVILVGAALYTMREVHRMTDTLTSEVDSWVRGIMGSLIEKSPNKDIWTGDVVPELTNEWVEDFKKQVVQRRTSILREAQARKASAEGGLSHLRASMECEPISQPGVLEEIERVFGEGTLNDFSSCFIKHADYHDTIGVRDIPDCLYWLGKNPSKRIMKTCIKQDDIKPDEEGRMNFAKFVKFMKLYRYIEDSLFNENAGFSEEDLVWFKETFDKYSGQASTRNGAQQKGLRGGDLWNCLRAIGREPLTDEDRARVIKWVQGVVTSMEGGGGGDGREPSQNTVLDFHTFLHVVRYIVDDELEASRRRERELIARANFTDDELQGFKTVFDSLDESGTGEVPLQQMKRLFETLGLKLNRAQMQELVVMIREVDENDSLAIDFGEFSLLMRNLVDKNFAGLNDAANATLKKARMLVPRAMDESMSRKSSDASCFGKITQRNMVVSTDSKDRQNIVARMRRASAANEHTDVLSTAAVGAKRRASQGIFGAQMEEAMMTAAPKKEVRLTLPALEEVSDDDSGLSSGTSSSSSEEEEESEEEEDDESAIEHEERCGRSILEIKLPGGDDTALEATPHSEAE</sequence>
<accession>A0A7J6LXG8</accession>
<dbReference type="InterPro" id="IPR011992">
    <property type="entry name" value="EF-hand-dom_pair"/>
</dbReference>
<feature type="domain" description="EF-hand" evidence="7">
    <location>
        <begin position="659"/>
        <end position="694"/>
    </location>
</feature>
<feature type="signal peptide" evidence="6">
    <location>
        <begin position="1"/>
        <end position="21"/>
    </location>
</feature>
<comment type="caution">
    <text evidence="8">The sequence shown here is derived from an EMBL/GenBank/DDBJ whole genome shotgun (WGS) entry which is preliminary data.</text>
</comment>
<evidence type="ECO:0000256" key="5">
    <source>
        <dbReference type="SAM" id="MobiDB-lite"/>
    </source>
</evidence>
<dbReference type="CDD" id="cd00051">
    <property type="entry name" value="EFh"/>
    <property type="match status" value="1"/>
</dbReference>
<evidence type="ECO:0000313" key="8">
    <source>
        <dbReference type="EMBL" id="KAF4663967.1"/>
    </source>
</evidence>
<evidence type="ECO:0000256" key="1">
    <source>
        <dbReference type="ARBA" id="ARBA00020786"/>
    </source>
</evidence>
<reference evidence="8 9" key="1">
    <citation type="submission" date="2020-04" db="EMBL/GenBank/DDBJ databases">
        <title>Perkinsus olseni comparative genomics.</title>
        <authorList>
            <person name="Bogema D.R."/>
        </authorList>
    </citation>
    <scope>NUCLEOTIDE SEQUENCE [LARGE SCALE GENOMIC DNA]</scope>
    <source>
        <strain evidence="8">ATCC PRA-31</strain>
    </source>
</reference>
<dbReference type="GO" id="GO:0016460">
    <property type="term" value="C:myosin II complex"/>
    <property type="evidence" value="ECO:0007669"/>
    <property type="project" value="TreeGrafter"/>
</dbReference>
<keyword evidence="4" id="KW-0007">Acetylation</keyword>
<organism evidence="8 9">
    <name type="scientific">Perkinsus olseni</name>
    <name type="common">Perkinsus atlanticus</name>
    <dbReference type="NCBI Taxonomy" id="32597"/>
    <lineage>
        <taxon>Eukaryota</taxon>
        <taxon>Sar</taxon>
        <taxon>Alveolata</taxon>
        <taxon>Perkinsozoa</taxon>
        <taxon>Perkinsea</taxon>
        <taxon>Perkinsida</taxon>
        <taxon>Perkinsidae</taxon>
        <taxon>Perkinsus</taxon>
    </lineage>
</organism>
<evidence type="ECO:0000256" key="2">
    <source>
        <dbReference type="ARBA" id="ARBA00022723"/>
    </source>
</evidence>
<evidence type="ECO:0000256" key="6">
    <source>
        <dbReference type="SAM" id="SignalP"/>
    </source>
</evidence>
<dbReference type="SUPFAM" id="SSF47473">
    <property type="entry name" value="EF-hand"/>
    <property type="match status" value="1"/>
</dbReference>